<sequence>MVQKKPTPESPRPVEIPPEAAEPQAAAPENASTEPLSSGSIQQTVSKELKELVKSYVEYAKNVDL</sequence>
<accession>A0A517DQL0</accession>
<feature type="compositionally biased region" description="Low complexity" evidence="1">
    <location>
        <begin position="17"/>
        <end position="31"/>
    </location>
</feature>
<evidence type="ECO:0000313" key="2">
    <source>
        <dbReference type="EMBL" id="QDR79649.1"/>
    </source>
</evidence>
<gene>
    <name evidence="2" type="ORF">SPTER_09380</name>
</gene>
<dbReference type="KEGG" id="sted:SPTER_09380"/>
<feature type="region of interest" description="Disordered" evidence="1">
    <location>
        <begin position="1"/>
        <end position="43"/>
    </location>
</feature>
<feature type="compositionally biased region" description="Polar residues" evidence="1">
    <location>
        <begin position="32"/>
        <end position="43"/>
    </location>
</feature>
<organism evidence="2 3">
    <name type="scientific">Sporomusa termitida</name>
    <dbReference type="NCBI Taxonomy" id="2377"/>
    <lineage>
        <taxon>Bacteria</taxon>
        <taxon>Bacillati</taxon>
        <taxon>Bacillota</taxon>
        <taxon>Negativicutes</taxon>
        <taxon>Selenomonadales</taxon>
        <taxon>Sporomusaceae</taxon>
        <taxon>Sporomusa</taxon>
    </lineage>
</organism>
<evidence type="ECO:0000256" key="1">
    <source>
        <dbReference type="SAM" id="MobiDB-lite"/>
    </source>
</evidence>
<evidence type="ECO:0000313" key="3">
    <source>
        <dbReference type="Proteomes" id="UP000320776"/>
    </source>
</evidence>
<dbReference type="AlphaFoldDB" id="A0A517DQL0"/>
<dbReference type="Proteomes" id="UP000320776">
    <property type="component" value="Chromosome"/>
</dbReference>
<dbReference type="EMBL" id="CP036259">
    <property type="protein sequence ID" value="QDR79649.1"/>
    <property type="molecule type" value="Genomic_DNA"/>
</dbReference>
<name>A0A517DQL0_9FIRM</name>
<reference evidence="2 3" key="1">
    <citation type="submission" date="2019-02" db="EMBL/GenBank/DDBJ databases">
        <title>Closed genome of Sporomusa termitida DSM 4440.</title>
        <authorList>
            <person name="Poehlein A."/>
            <person name="Daniel R."/>
        </authorList>
    </citation>
    <scope>NUCLEOTIDE SEQUENCE [LARGE SCALE GENOMIC DNA]</scope>
    <source>
        <strain evidence="2 3">DSM 4440</strain>
    </source>
</reference>
<dbReference type="RefSeq" id="WP_144349258.1">
    <property type="nucleotide sequence ID" value="NZ_CP036259.1"/>
</dbReference>
<proteinExistence type="predicted"/>
<keyword evidence="3" id="KW-1185">Reference proteome</keyword>
<protein>
    <submittedName>
        <fullName evidence="2">Uncharacterized protein</fullName>
    </submittedName>
</protein>